<dbReference type="PANTHER" id="PTHR45942">
    <property type="entry name" value="PROTEIN PHOSPATASE 3 REGULATORY SUBUNIT B ALPHA ISOFORM TYPE 1"/>
    <property type="match status" value="1"/>
</dbReference>
<dbReference type="Gene3D" id="1.10.238.10">
    <property type="entry name" value="EF-hand"/>
    <property type="match status" value="2"/>
</dbReference>
<keyword evidence="4" id="KW-0175">Coiled coil</keyword>
<accession>A0ABP0IS99</accession>
<proteinExistence type="predicted"/>
<dbReference type="InterPro" id="IPR018247">
    <property type="entry name" value="EF_Hand_1_Ca_BS"/>
</dbReference>
<keyword evidence="2" id="KW-0677">Repeat</keyword>
<keyword evidence="7" id="KW-1185">Reference proteome</keyword>
<feature type="coiled-coil region" evidence="4">
    <location>
        <begin position="258"/>
        <end position="328"/>
    </location>
</feature>
<comment type="caution">
    <text evidence="6">The sequence shown here is derived from an EMBL/GenBank/DDBJ whole genome shotgun (WGS) entry which is preliminary data.</text>
</comment>
<dbReference type="InterPro" id="IPR002048">
    <property type="entry name" value="EF_hand_dom"/>
</dbReference>
<sequence length="723" mass="83556">MSKTISLTKSQSMPALKQAQSADIKRRILASVDRYPGLKDSGAYVAARVDKAREKDRLAEKEYWAHLKKFKEDVQSVFKLPKDSYAGKRSVQEEINEKVEKGQRALQETDEKYQNWLKEMEERQQERIQEKLQQRRNEIDDLNNRKLEMQASLQKELENKAAGFKEKEKEYWNWLADAKQAVAARPGVAPLYKFDGKSVEELVSEKKAALHKEVSAREQEYRIWLDSVSKPKFTLPSQAVNTPAQRALIVQENVRKGLEKLNEKTAEYQKWLKEMEQQKHEAMMEKVKAKLNADREDIERREKAMNALEEKMAAVKAEEERRAKLSREEVLQMYRKVHNKPLLIEQAYDYGRVFKKAHDLECRAARSLDEVEAIINDLFKKYDQDGSQFLDPSEFKALMSDLQQRLDFPKNEILLFLAEADMNADGKIEYEEFIPLALQIIQGMYAKKRLEQHLSDVDLQAEELLVHGMSREELTALVGSMFERMDEDHSGILNKQEFVAALTSMELGLTRREINAIMFQVDQDRDGNVSYREFVPFAFDLLQKMASLRLLETELENDELAQYILDLFKAKDTEMTGMLGLDEMRDLLHQAMLGLTRMQIYTVLSEAEVNADNMISYSNFVPRAVGLIRSMLSFEKAIVKNDTSAQDEEKFYAVLDEAYAGTETLGLPDFMQRLEQSSLLDSKELDACHRMLGTTYAAEELPVEEAKSQVWALVKSLRRARAA</sequence>
<dbReference type="PROSITE" id="PS00018">
    <property type="entry name" value="EF_HAND_1"/>
    <property type="match status" value="4"/>
</dbReference>
<dbReference type="SMART" id="SM00054">
    <property type="entry name" value="EFh"/>
    <property type="match status" value="5"/>
</dbReference>
<evidence type="ECO:0000256" key="2">
    <source>
        <dbReference type="ARBA" id="ARBA00022737"/>
    </source>
</evidence>
<dbReference type="EMBL" id="CAXAMN010003359">
    <property type="protein sequence ID" value="CAK9004329.1"/>
    <property type="molecule type" value="Genomic_DNA"/>
</dbReference>
<keyword evidence="1" id="KW-0479">Metal-binding</keyword>
<dbReference type="InterPro" id="IPR011992">
    <property type="entry name" value="EF-hand-dom_pair"/>
</dbReference>
<protein>
    <recommendedName>
        <fullName evidence="5">EF-hand domain-containing protein</fullName>
    </recommendedName>
</protein>
<gene>
    <name evidence="6" type="ORF">CCMP2556_LOCUS7641</name>
</gene>
<evidence type="ECO:0000256" key="4">
    <source>
        <dbReference type="SAM" id="Coils"/>
    </source>
</evidence>
<name>A0ABP0IS99_9DINO</name>
<dbReference type="Pfam" id="PF13499">
    <property type="entry name" value="EF-hand_7"/>
    <property type="match status" value="2"/>
</dbReference>
<organism evidence="6 7">
    <name type="scientific">Durusdinium trenchii</name>
    <dbReference type="NCBI Taxonomy" id="1381693"/>
    <lineage>
        <taxon>Eukaryota</taxon>
        <taxon>Sar</taxon>
        <taxon>Alveolata</taxon>
        <taxon>Dinophyceae</taxon>
        <taxon>Suessiales</taxon>
        <taxon>Symbiodiniaceae</taxon>
        <taxon>Durusdinium</taxon>
    </lineage>
</organism>
<feature type="coiled-coil region" evidence="4">
    <location>
        <begin position="92"/>
        <end position="159"/>
    </location>
</feature>
<dbReference type="PROSITE" id="PS50222">
    <property type="entry name" value="EF_HAND_2"/>
    <property type="match status" value="3"/>
</dbReference>
<dbReference type="SUPFAM" id="SSF47473">
    <property type="entry name" value="EF-hand"/>
    <property type="match status" value="2"/>
</dbReference>
<reference evidence="6 7" key="1">
    <citation type="submission" date="2024-02" db="EMBL/GenBank/DDBJ databases">
        <authorList>
            <person name="Chen Y."/>
            <person name="Shah S."/>
            <person name="Dougan E. K."/>
            <person name="Thang M."/>
            <person name="Chan C."/>
        </authorList>
    </citation>
    <scope>NUCLEOTIDE SEQUENCE [LARGE SCALE GENOMIC DNA]</scope>
</reference>
<evidence type="ECO:0000256" key="3">
    <source>
        <dbReference type="ARBA" id="ARBA00022837"/>
    </source>
</evidence>
<dbReference type="Proteomes" id="UP001642484">
    <property type="component" value="Unassembled WGS sequence"/>
</dbReference>
<evidence type="ECO:0000256" key="1">
    <source>
        <dbReference type="ARBA" id="ARBA00022723"/>
    </source>
</evidence>
<feature type="domain" description="EF-hand" evidence="5">
    <location>
        <begin position="370"/>
        <end position="405"/>
    </location>
</feature>
<evidence type="ECO:0000313" key="7">
    <source>
        <dbReference type="Proteomes" id="UP001642484"/>
    </source>
</evidence>
<keyword evidence="3" id="KW-0106">Calcium</keyword>
<feature type="domain" description="EF-hand" evidence="5">
    <location>
        <begin position="473"/>
        <end position="508"/>
    </location>
</feature>
<feature type="domain" description="EF-hand" evidence="5">
    <location>
        <begin position="509"/>
        <end position="544"/>
    </location>
</feature>
<evidence type="ECO:0000259" key="5">
    <source>
        <dbReference type="PROSITE" id="PS50222"/>
    </source>
</evidence>
<evidence type="ECO:0000313" key="6">
    <source>
        <dbReference type="EMBL" id="CAK9004329.1"/>
    </source>
</evidence>